<feature type="compositionally biased region" description="Polar residues" evidence="1">
    <location>
        <begin position="1"/>
        <end position="10"/>
    </location>
</feature>
<feature type="region of interest" description="Disordered" evidence="1">
    <location>
        <begin position="1"/>
        <end position="89"/>
    </location>
</feature>
<gene>
    <name evidence="2" type="ORF">NHX12_027782</name>
</gene>
<comment type="caution">
    <text evidence="2">The sequence shown here is derived from an EMBL/GenBank/DDBJ whole genome shotgun (WGS) entry which is preliminary data.</text>
</comment>
<evidence type="ECO:0000256" key="1">
    <source>
        <dbReference type="SAM" id="MobiDB-lite"/>
    </source>
</evidence>
<dbReference type="EMBL" id="JANIIK010000043">
    <property type="protein sequence ID" value="KAJ3605738.1"/>
    <property type="molecule type" value="Genomic_DNA"/>
</dbReference>
<keyword evidence="3" id="KW-1185">Reference proteome</keyword>
<evidence type="ECO:0000313" key="3">
    <source>
        <dbReference type="Proteomes" id="UP001148018"/>
    </source>
</evidence>
<proteinExistence type="predicted"/>
<evidence type="ECO:0000313" key="2">
    <source>
        <dbReference type="EMBL" id="KAJ3605738.1"/>
    </source>
</evidence>
<name>A0A9Q0EG64_9TELE</name>
<organism evidence="2 3">
    <name type="scientific">Muraenolepis orangiensis</name>
    <name type="common">Patagonian moray cod</name>
    <dbReference type="NCBI Taxonomy" id="630683"/>
    <lineage>
        <taxon>Eukaryota</taxon>
        <taxon>Metazoa</taxon>
        <taxon>Chordata</taxon>
        <taxon>Craniata</taxon>
        <taxon>Vertebrata</taxon>
        <taxon>Euteleostomi</taxon>
        <taxon>Actinopterygii</taxon>
        <taxon>Neopterygii</taxon>
        <taxon>Teleostei</taxon>
        <taxon>Neoteleostei</taxon>
        <taxon>Acanthomorphata</taxon>
        <taxon>Zeiogadaria</taxon>
        <taxon>Gadariae</taxon>
        <taxon>Gadiformes</taxon>
        <taxon>Muraenolepidoidei</taxon>
        <taxon>Muraenolepididae</taxon>
        <taxon>Muraenolepis</taxon>
    </lineage>
</organism>
<dbReference type="Proteomes" id="UP001148018">
    <property type="component" value="Unassembled WGS sequence"/>
</dbReference>
<protein>
    <submittedName>
        <fullName evidence="2">Uncharacterized protein</fullName>
    </submittedName>
</protein>
<accession>A0A9Q0EG64</accession>
<sequence>MDQLSPQVGLTSPRWASPAPGGPHQPQVGLTSTRWASPAPDGPHQPQMGLTSPRWASPAPDGPHQPQVGLTSPRWASPAPGGPHQPQMGLTSPRIVAMLMCSKIALQPLDSTVAMLRLPHGSIAVATATVGYCCDESVITHFSKEPLRQGLT</sequence>
<reference evidence="2" key="1">
    <citation type="submission" date="2022-07" db="EMBL/GenBank/DDBJ databases">
        <title>Chromosome-level genome of Muraenolepis orangiensis.</title>
        <authorList>
            <person name="Kim J."/>
        </authorList>
    </citation>
    <scope>NUCLEOTIDE SEQUENCE</scope>
    <source>
        <strain evidence="2">KU_S4_2022</strain>
        <tissue evidence="2">Muscle</tissue>
    </source>
</reference>
<dbReference type="AlphaFoldDB" id="A0A9Q0EG64"/>